<accession>A0ABR1XP80</accession>
<proteinExistence type="inferred from homology"/>
<organism evidence="10 11">
    <name type="scientific">Phyllosticta citrichinensis</name>
    <dbReference type="NCBI Taxonomy" id="1130410"/>
    <lineage>
        <taxon>Eukaryota</taxon>
        <taxon>Fungi</taxon>
        <taxon>Dikarya</taxon>
        <taxon>Ascomycota</taxon>
        <taxon>Pezizomycotina</taxon>
        <taxon>Dothideomycetes</taxon>
        <taxon>Dothideomycetes incertae sedis</taxon>
        <taxon>Botryosphaeriales</taxon>
        <taxon>Phyllostictaceae</taxon>
        <taxon>Phyllosticta</taxon>
    </lineage>
</organism>
<keyword evidence="7" id="KW-0206">Cytoskeleton</keyword>
<sequence length="369" mass="40394">MPVRGFWLGAGTTAAPPWWSALIPVLAHGPATRGASSLSNTIHPIASPSPSTSLSFNNAAAAAAIAHSPISPAAANSRPHPPQCITSATASKMPPQATTDADKRQAAREVVDILEEIATLLNTKLNRTQLSYCISLVENGVNPEALAVRVSLFPLPTFPPSLFIQASKHPNISTSGYLGRACPRAPSSATCARSTPSPLTRWGTTNINNSSSSSSSSREERGRRKVDSWRRNVGAIGTSRCVRLTGKLAGFWPAGSAVVKQVVGVVRFCWLFLASIDLRERPERREVVSWWRAEELEEKFSCCAGYLQLLHWRGRASRRYLRVRQSEGWMRAERHPRRWCRRRCIVLLLCMQSIPTAPSARTPACVGRR</sequence>
<gene>
    <name evidence="10" type="ORF">IWX90DRAFT_439311</name>
</gene>
<keyword evidence="11" id="KW-1185">Reference proteome</keyword>
<reference evidence="10 11" key="1">
    <citation type="journal article" date="2022" name="G3 (Bethesda)">
        <title>Enemy or ally: a genomic approach to elucidate the lifestyle of Phyllosticta citrichinaensis.</title>
        <authorList>
            <person name="Buijs V.A."/>
            <person name="Groenewald J.Z."/>
            <person name="Haridas S."/>
            <person name="LaButti K.M."/>
            <person name="Lipzen A."/>
            <person name="Martin F.M."/>
            <person name="Barry K."/>
            <person name="Grigoriev I.V."/>
            <person name="Crous P.W."/>
            <person name="Seidl M.F."/>
        </authorList>
    </citation>
    <scope>NUCLEOTIDE SEQUENCE [LARGE SCALE GENOMIC DNA]</scope>
    <source>
        <strain evidence="10 11">CBS 129764</strain>
    </source>
</reference>
<dbReference type="InterPro" id="IPR022214">
    <property type="entry name" value="MZT1"/>
</dbReference>
<comment type="subcellular location">
    <subcellularLocation>
        <location evidence="2">Cytoplasm</location>
        <location evidence="2">Cytoskeleton</location>
        <location evidence="2">Microtubule organizing center</location>
        <location evidence="2">Spindle pole body</location>
    </subcellularLocation>
</comment>
<dbReference type="Pfam" id="PF12554">
    <property type="entry name" value="MOZART1"/>
    <property type="match status" value="1"/>
</dbReference>
<dbReference type="Proteomes" id="UP001456524">
    <property type="component" value="Unassembled WGS sequence"/>
</dbReference>
<comment type="function">
    <text evidence="1">Required for gamma-tubulin complex recruitment to the microtubule organizing center (MTOC).</text>
</comment>
<evidence type="ECO:0000256" key="7">
    <source>
        <dbReference type="ARBA" id="ARBA00023212"/>
    </source>
</evidence>
<evidence type="ECO:0000256" key="5">
    <source>
        <dbReference type="ARBA" id="ARBA00016992"/>
    </source>
</evidence>
<name>A0ABR1XP80_9PEZI</name>
<comment type="subunit">
    <text evidence="4">Part of the gamma-tubulin complex.</text>
</comment>
<evidence type="ECO:0000256" key="8">
    <source>
        <dbReference type="ARBA" id="ARBA00029810"/>
    </source>
</evidence>
<comment type="caution">
    <text evidence="10">The sequence shown here is derived from an EMBL/GenBank/DDBJ whole genome shotgun (WGS) entry which is preliminary data.</text>
</comment>
<feature type="region of interest" description="Disordered" evidence="9">
    <location>
        <begin position="189"/>
        <end position="226"/>
    </location>
</feature>
<protein>
    <recommendedName>
        <fullName evidence="5">Mitotic-spindle organizing protein 1</fullName>
    </recommendedName>
    <alternativeName>
        <fullName evidence="8">Mitotic-spindle organizing protein associated with a ring of gamma-tubulin 1</fullName>
    </alternativeName>
</protein>
<evidence type="ECO:0000256" key="9">
    <source>
        <dbReference type="SAM" id="MobiDB-lite"/>
    </source>
</evidence>
<dbReference type="PANTHER" id="PTHR28520">
    <property type="entry name" value="MITOTIC-SPINDLE ORGANIZING PROTEIN 1"/>
    <property type="match status" value="1"/>
</dbReference>
<evidence type="ECO:0000256" key="1">
    <source>
        <dbReference type="ARBA" id="ARBA00003060"/>
    </source>
</evidence>
<dbReference type="EMBL" id="JBBWUH010000007">
    <property type="protein sequence ID" value="KAK8162028.1"/>
    <property type="molecule type" value="Genomic_DNA"/>
</dbReference>
<feature type="compositionally biased region" description="Polar residues" evidence="9">
    <location>
        <begin position="189"/>
        <end position="209"/>
    </location>
</feature>
<comment type="similarity">
    <text evidence="3">Belongs to the MOZART1 family.</text>
</comment>
<keyword evidence="6" id="KW-0963">Cytoplasm</keyword>
<feature type="compositionally biased region" description="Basic and acidic residues" evidence="9">
    <location>
        <begin position="217"/>
        <end position="226"/>
    </location>
</feature>
<evidence type="ECO:0000256" key="6">
    <source>
        <dbReference type="ARBA" id="ARBA00022490"/>
    </source>
</evidence>
<evidence type="ECO:0000256" key="2">
    <source>
        <dbReference type="ARBA" id="ARBA00004317"/>
    </source>
</evidence>
<evidence type="ECO:0000256" key="3">
    <source>
        <dbReference type="ARBA" id="ARBA00011015"/>
    </source>
</evidence>
<evidence type="ECO:0000313" key="11">
    <source>
        <dbReference type="Proteomes" id="UP001456524"/>
    </source>
</evidence>
<evidence type="ECO:0000313" key="10">
    <source>
        <dbReference type="EMBL" id="KAK8162028.1"/>
    </source>
</evidence>
<dbReference type="PANTHER" id="PTHR28520:SF2">
    <property type="entry name" value="MITOTIC-SPINDLE ORGANIZING PROTEIN 1"/>
    <property type="match status" value="1"/>
</dbReference>
<feature type="region of interest" description="Disordered" evidence="9">
    <location>
        <begin position="71"/>
        <end position="104"/>
    </location>
</feature>
<evidence type="ECO:0000256" key="4">
    <source>
        <dbReference type="ARBA" id="ARBA00011378"/>
    </source>
</evidence>